<sequence length="46" mass="5193">MKNFACTGTAGNSIPRDYGLKSYQWEFNPFKLDSNSNFLSIESAKN</sequence>
<keyword evidence="2" id="KW-1185">Reference proteome</keyword>
<evidence type="ECO:0000313" key="1">
    <source>
        <dbReference type="EMBL" id="CUR31242.1"/>
    </source>
</evidence>
<organism evidence="1 2">
    <name type="scientific">Planktothrix tepida PCC 9214</name>
    <dbReference type="NCBI Taxonomy" id="671072"/>
    <lineage>
        <taxon>Bacteria</taxon>
        <taxon>Bacillati</taxon>
        <taxon>Cyanobacteriota</taxon>
        <taxon>Cyanophyceae</taxon>
        <taxon>Oscillatoriophycideae</taxon>
        <taxon>Oscillatoriales</taxon>
        <taxon>Microcoleaceae</taxon>
        <taxon>Planktothrix</taxon>
    </lineage>
</organism>
<proteinExistence type="predicted"/>
<name>A0A1J1LGU4_9CYAN</name>
<evidence type="ECO:0000313" key="2">
    <source>
        <dbReference type="Proteomes" id="UP000184315"/>
    </source>
</evidence>
<dbReference type="Proteomes" id="UP000184315">
    <property type="component" value="Unassembled WGS sequence"/>
</dbReference>
<dbReference type="EMBL" id="CZDF01000132">
    <property type="protein sequence ID" value="CUR31242.1"/>
    <property type="molecule type" value="Genomic_DNA"/>
</dbReference>
<accession>A0A1J1LGU4</accession>
<reference evidence="2" key="1">
    <citation type="submission" date="2015-10" db="EMBL/GenBank/DDBJ databases">
        <authorList>
            <person name="Regsiter A."/>
            <person name="william w."/>
        </authorList>
    </citation>
    <scope>NUCLEOTIDE SEQUENCE [LARGE SCALE GENOMIC DNA]</scope>
</reference>
<gene>
    <name evidence="1" type="ORF">PL9214290833</name>
</gene>
<protein>
    <submittedName>
        <fullName evidence="1">Uncharacterized protein</fullName>
    </submittedName>
</protein>
<dbReference type="AlphaFoldDB" id="A0A1J1LGU4"/>